<dbReference type="InterPro" id="IPR017078">
    <property type="entry name" value="UCP036978_PHPhdr"/>
</dbReference>
<keyword evidence="3" id="KW-1185">Reference proteome</keyword>
<dbReference type="PIRSF" id="PIRSF036978">
    <property type="entry name" value="UCP036978_PHPhdr"/>
    <property type="match status" value="1"/>
</dbReference>
<evidence type="ECO:0000259" key="1">
    <source>
        <dbReference type="SMART" id="SM00481"/>
    </source>
</evidence>
<dbReference type="EMBL" id="NOZR01000026">
    <property type="protein sequence ID" value="OYN75792.1"/>
    <property type="molecule type" value="Genomic_DNA"/>
</dbReference>
<dbReference type="CDD" id="cd07436">
    <property type="entry name" value="PHP_PolX"/>
    <property type="match status" value="1"/>
</dbReference>
<comment type="caution">
    <text evidence="2">The sequence shown here is derived from an EMBL/GenBank/DDBJ whole genome shotgun (WGS) entry which is preliminary data.</text>
</comment>
<dbReference type="InterPro" id="IPR027421">
    <property type="entry name" value="DNA_pol_lamdba_lyase_dom_sf"/>
</dbReference>
<dbReference type="SUPFAM" id="SSF89550">
    <property type="entry name" value="PHP domain-like"/>
    <property type="match status" value="1"/>
</dbReference>
<reference evidence="2 3" key="1">
    <citation type="submission" date="2017-07" db="EMBL/GenBank/DDBJ databases">
        <title>The new phylogeny of genus Mycobacterium.</title>
        <authorList>
            <person name="Tortoli E."/>
            <person name="Trovato A."/>
            <person name="Cirillo D.M."/>
        </authorList>
    </citation>
    <scope>NUCLEOTIDE SEQUENCE [LARGE SCALE GENOMIC DNA]</scope>
    <source>
        <strain evidence="2 3">ATCC 33027</strain>
    </source>
</reference>
<dbReference type="InterPro" id="IPR003141">
    <property type="entry name" value="Pol/His_phosphatase_N"/>
</dbReference>
<name>A0A255DFR6_9MYCO</name>
<dbReference type="AlphaFoldDB" id="A0A255DFR6"/>
<dbReference type="InterPro" id="IPR010996">
    <property type="entry name" value="HHH_MUS81"/>
</dbReference>
<organism evidence="2 3">
    <name type="scientific">Mycolicibacterium sphagni</name>
    <dbReference type="NCBI Taxonomy" id="1786"/>
    <lineage>
        <taxon>Bacteria</taxon>
        <taxon>Bacillati</taxon>
        <taxon>Actinomycetota</taxon>
        <taxon>Actinomycetes</taxon>
        <taxon>Mycobacteriales</taxon>
        <taxon>Mycobacteriaceae</taxon>
        <taxon>Mycolicibacterium</taxon>
    </lineage>
</organism>
<dbReference type="SMART" id="SM00481">
    <property type="entry name" value="POLIIIAc"/>
    <property type="match status" value="1"/>
</dbReference>
<sequence length="334" mass="36712">MDPVAALREIAYYKDRAREESRRVMAYRKAADIIEALDDASRDRHGRANSWQTLPGVGPKTATVIAQAWAGQEPDALVELRRAAADLGGGEIRAALRGDLHTHSDWSDGSAPIPEMMATAAALGHEYCALTDHSPRLTIANGLSADRLRKQLDVIDELRLQMAPFRILTGIEVDILEDGSLDQEPELLERLDIVVASVHSKLSMDQPSMTRRMLRAVSDARVTVLGHCTGRLVSGNRGMRAESKFDAEKVFAACRDNNTAVEINSRPERRDPPTRLLKLAMEIGCNFSIDTDAHAPGQLDFLGYGAQRALDNGVPAERIINTWSADDLVDWAAR</sequence>
<dbReference type="RefSeq" id="WP_094483729.1">
    <property type="nucleotide sequence ID" value="NZ_NOZR01000026.1"/>
</dbReference>
<dbReference type="SUPFAM" id="SSF47802">
    <property type="entry name" value="DNA polymerase beta, N-terminal domain-like"/>
    <property type="match status" value="1"/>
</dbReference>
<dbReference type="Gene3D" id="1.10.150.110">
    <property type="entry name" value="DNA polymerase beta, N-terminal domain-like"/>
    <property type="match status" value="1"/>
</dbReference>
<dbReference type="PANTHER" id="PTHR36928">
    <property type="entry name" value="PHOSPHATASE YCDX-RELATED"/>
    <property type="match status" value="1"/>
</dbReference>
<dbReference type="GO" id="GO:0005829">
    <property type="term" value="C:cytosol"/>
    <property type="evidence" value="ECO:0007669"/>
    <property type="project" value="TreeGrafter"/>
</dbReference>
<dbReference type="OrthoDB" id="9808747at2"/>
<dbReference type="InterPro" id="IPR016195">
    <property type="entry name" value="Pol/histidinol_Pase-like"/>
</dbReference>
<dbReference type="FunFam" id="3.20.20.140:FF:000047">
    <property type="entry name" value="PHP domain-containing protein"/>
    <property type="match status" value="1"/>
</dbReference>
<dbReference type="Gene3D" id="3.20.20.140">
    <property type="entry name" value="Metal-dependent hydrolases"/>
    <property type="match status" value="1"/>
</dbReference>
<dbReference type="InterPro" id="IPR004013">
    <property type="entry name" value="PHP_dom"/>
</dbReference>
<dbReference type="Pfam" id="PF02811">
    <property type="entry name" value="PHP"/>
    <property type="match status" value="1"/>
</dbReference>
<protein>
    <submittedName>
        <fullName evidence="2">PHP domain-containing protein</fullName>
    </submittedName>
</protein>
<feature type="domain" description="Polymerase/histidinol phosphatase N-terminal" evidence="1">
    <location>
        <begin position="98"/>
        <end position="177"/>
    </location>
</feature>
<dbReference type="NCBIfam" id="NF005928">
    <property type="entry name" value="PRK07945.1"/>
    <property type="match status" value="1"/>
</dbReference>
<dbReference type="GO" id="GO:0008270">
    <property type="term" value="F:zinc ion binding"/>
    <property type="evidence" value="ECO:0007669"/>
    <property type="project" value="TreeGrafter"/>
</dbReference>
<accession>A0A255DFR6</accession>
<dbReference type="GO" id="GO:0042578">
    <property type="term" value="F:phosphoric ester hydrolase activity"/>
    <property type="evidence" value="ECO:0007669"/>
    <property type="project" value="TreeGrafter"/>
</dbReference>
<dbReference type="InterPro" id="IPR050243">
    <property type="entry name" value="PHP_phosphatase"/>
</dbReference>
<dbReference type="Proteomes" id="UP000216063">
    <property type="component" value="Unassembled WGS sequence"/>
</dbReference>
<evidence type="ECO:0000313" key="3">
    <source>
        <dbReference type="Proteomes" id="UP000216063"/>
    </source>
</evidence>
<evidence type="ECO:0000313" key="2">
    <source>
        <dbReference type="EMBL" id="OYN75792.1"/>
    </source>
</evidence>
<dbReference type="PANTHER" id="PTHR36928:SF1">
    <property type="entry name" value="PHOSPHATASE YCDX-RELATED"/>
    <property type="match status" value="1"/>
</dbReference>
<gene>
    <name evidence="2" type="ORF">CG716_24545</name>
</gene>
<proteinExistence type="predicted"/>
<dbReference type="Pfam" id="PF14716">
    <property type="entry name" value="HHH_8"/>
    <property type="match status" value="1"/>
</dbReference>
<dbReference type="InterPro" id="IPR047967">
    <property type="entry name" value="PolX_PHP"/>
</dbReference>